<evidence type="ECO:0000256" key="4">
    <source>
        <dbReference type="ARBA" id="ARBA00022723"/>
    </source>
</evidence>
<dbReference type="InterPro" id="IPR001128">
    <property type="entry name" value="Cyt_P450"/>
</dbReference>
<organism evidence="10 11">
    <name type="scientific">Hydnum rufescens UP504</name>
    <dbReference type="NCBI Taxonomy" id="1448309"/>
    <lineage>
        <taxon>Eukaryota</taxon>
        <taxon>Fungi</taxon>
        <taxon>Dikarya</taxon>
        <taxon>Basidiomycota</taxon>
        <taxon>Agaricomycotina</taxon>
        <taxon>Agaricomycetes</taxon>
        <taxon>Cantharellales</taxon>
        <taxon>Hydnaceae</taxon>
        <taxon>Hydnum</taxon>
    </lineage>
</organism>
<dbReference type="Gene3D" id="1.10.630.10">
    <property type="entry name" value="Cytochrome P450"/>
    <property type="match status" value="1"/>
</dbReference>
<dbReference type="Proteomes" id="UP000886523">
    <property type="component" value="Unassembled WGS sequence"/>
</dbReference>
<keyword evidence="6 8" id="KW-0408">Iron</keyword>
<evidence type="ECO:0000256" key="5">
    <source>
        <dbReference type="ARBA" id="ARBA00023002"/>
    </source>
</evidence>
<dbReference type="InterPro" id="IPR047146">
    <property type="entry name" value="Cyt_P450_E_CYP52_fungi"/>
</dbReference>
<dbReference type="PRINTS" id="PR00463">
    <property type="entry name" value="EP450I"/>
</dbReference>
<keyword evidence="3 8" id="KW-0349">Heme</keyword>
<dbReference type="GO" id="GO:0016705">
    <property type="term" value="F:oxidoreductase activity, acting on paired donors, with incorporation or reduction of molecular oxygen"/>
    <property type="evidence" value="ECO:0007669"/>
    <property type="project" value="InterPro"/>
</dbReference>
<evidence type="ECO:0000256" key="6">
    <source>
        <dbReference type="ARBA" id="ARBA00023004"/>
    </source>
</evidence>
<dbReference type="GO" id="GO:0020037">
    <property type="term" value="F:heme binding"/>
    <property type="evidence" value="ECO:0007669"/>
    <property type="project" value="InterPro"/>
</dbReference>
<dbReference type="GO" id="GO:0005506">
    <property type="term" value="F:iron ion binding"/>
    <property type="evidence" value="ECO:0007669"/>
    <property type="project" value="InterPro"/>
</dbReference>
<evidence type="ECO:0000313" key="11">
    <source>
        <dbReference type="Proteomes" id="UP000886523"/>
    </source>
</evidence>
<feature type="binding site" description="axial binding residue" evidence="8">
    <location>
        <position position="514"/>
    </location>
    <ligand>
        <name>heme</name>
        <dbReference type="ChEBI" id="CHEBI:30413"/>
    </ligand>
    <ligandPart>
        <name>Fe</name>
        <dbReference type="ChEBI" id="CHEBI:18248"/>
    </ligandPart>
</feature>
<comment type="cofactor">
    <cofactor evidence="1 8">
        <name>heme</name>
        <dbReference type="ChEBI" id="CHEBI:30413"/>
    </cofactor>
</comment>
<dbReference type="AlphaFoldDB" id="A0A9P6BDN2"/>
<dbReference type="InterPro" id="IPR017972">
    <property type="entry name" value="Cyt_P450_CS"/>
</dbReference>
<keyword evidence="11" id="KW-1185">Reference proteome</keyword>
<dbReference type="PROSITE" id="PS00086">
    <property type="entry name" value="CYTOCHROME_P450"/>
    <property type="match status" value="1"/>
</dbReference>
<evidence type="ECO:0000256" key="3">
    <source>
        <dbReference type="ARBA" id="ARBA00022617"/>
    </source>
</evidence>
<dbReference type="CDD" id="cd11063">
    <property type="entry name" value="CYP52"/>
    <property type="match status" value="1"/>
</dbReference>
<protein>
    <recommendedName>
        <fullName evidence="12">Cytochrome P450</fullName>
    </recommendedName>
</protein>
<keyword evidence="7 9" id="KW-0503">Monooxygenase</keyword>
<gene>
    <name evidence="10" type="ORF">BS47DRAFT_1335085</name>
</gene>
<evidence type="ECO:0000256" key="2">
    <source>
        <dbReference type="ARBA" id="ARBA00010617"/>
    </source>
</evidence>
<dbReference type="PANTHER" id="PTHR24287:SF1">
    <property type="entry name" value="P450, PUTATIVE (EUROFUNG)-RELATED"/>
    <property type="match status" value="1"/>
</dbReference>
<sequence length="593" mass="67551">MASPGAKYLLNLLPKLLLPALLVHYLCWFVQDSLPLLRYSAVRAVLYLCAGPLYLYARFVWTRALAARRAHKLGATFFPVHQGKWPGGVDFVLDTMRTLDSEYIADRLLTLTKEHGPTFTISFMGEEAIFTTEPHYIKQILATNFPNYVKGKERFGDATSSVLGSGVFNSDGDMWKFHRTMARPFFTRERVREFDIFARHADEVIQKMKDSFNDGTPVDMQDVMARFTLDSASEFLFGSCVNSILEPFGTPGERAPRAESSNTHPTPVAFSRAFTNAQFLISRRTRMGHVWKLWEIPRDESHKFVVDIDRFLDPITEAALSRRRDMVELLAGSKVSGEIENDMTFLDHMVTQTQDPKIIRDSLMNMLIAGRDTTASNLTFVVYMLSQHPAVLSRLRDDILHVVGPVKVPTYDDIRNLQYLRAVINETLRLFPPVPLNVRDTINEDVWVGEDGKRYYIGPNMSTSYSVLIMHRNPAYWGEDALEFDPDRWIDDRLHKLTENPFAFLPFNAGPRICLGQQFAYNEVSFMIIRLLQSFSSVELRPDAQPKGCLPSLDWLPHGRNLVEKIWPRAHLTLYVAGGLWLTMGEANVAGDA</sequence>
<reference evidence="10" key="1">
    <citation type="journal article" date="2020" name="Nat. Commun.">
        <title>Large-scale genome sequencing of mycorrhizal fungi provides insights into the early evolution of symbiotic traits.</title>
        <authorList>
            <person name="Miyauchi S."/>
            <person name="Kiss E."/>
            <person name="Kuo A."/>
            <person name="Drula E."/>
            <person name="Kohler A."/>
            <person name="Sanchez-Garcia M."/>
            <person name="Morin E."/>
            <person name="Andreopoulos B."/>
            <person name="Barry K.W."/>
            <person name="Bonito G."/>
            <person name="Buee M."/>
            <person name="Carver A."/>
            <person name="Chen C."/>
            <person name="Cichocki N."/>
            <person name="Clum A."/>
            <person name="Culley D."/>
            <person name="Crous P.W."/>
            <person name="Fauchery L."/>
            <person name="Girlanda M."/>
            <person name="Hayes R.D."/>
            <person name="Keri Z."/>
            <person name="LaButti K."/>
            <person name="Lipzen A."/>
            <person name="Lombard V."/>
            <person name="Magnuson J."/>
            <person name="Maillard F."/>
            <person name="Murat C."/>
            <person name="Nolan M."/>
            <person name="Ohm R.A."/>
            <person name="Pangilinan J."/>
            <person name="Pereira M.F."/>
            <person name="Perotto S."/>
            <person name="Peter M."/>
            <person name="Pfister S."/>
            <person name="Riley R."/>
            <person name="Sitrit Y."/>
            <person name="Stielow J.B."/>
            <person name="Szollosi G."/>
            <person name="Zifcakova L."/>
            <person name="Stursova M."/>
            <person name="Spatafora J.W."/>
            <person name="Tedersoo L."/>
            <person name="Vaario L.M."/>
            <person name="Yamada A."/>
            <person name="Yan M."/>
            <person name="Wang P."/>
            <person name="Xu J."/>
            <person name="Bruns T."/>
            <person name="Baldrian P."/>
            <person name="Vilgalys R."/>
            <person name="Dunand C."/>
            <person name="Henrissat B."/>
            <person name="Grigoriev I.V."/>
            <person name="Hibbett D."/>
            <person name="Nagy L.G."/>
            <person name="Martin F.M."/>
        </authorList>
    </citation>
    <scope>NUCLEOTIDE SEQUENCE</scope>
    <source>
        <strain evidence="10">UP504</strain>
    </source>
</reference>
<comment type="similarity">
    <text evidence="2 9">Belongs to the cytochrome P450 family.</text>
</comment>
<proteinExistence type="inferred from homology"/>
<dbReference type="Pfam" id="PF00067">
    <property type="entry name" value="p450"/>
    <property type="match status" value="1"/>
</dbReference>
<dbReference type="PANTHER" id="PTHR24287">
    <property type="entry name" value="P450, PUTATIVE (EUROFUNG)-RELATED"/>
    <property type="match status" value="1"/>
</dbReference>
<dbReference type="InterPro" id="IPR036396">
    <property type="entry name" value="Cyt_P450_sf"/>
</dbReference>
<evidence type="ECO:0008006" key="12">
    <source>
        <dbReference type="Google" id="ProtNLM"/>
    </source>
</evidence>
<name>A0A9P6BDN2_9AGAM</name>
<evidence type="ECO:0000256" key="7">
    <source>
        <dbReference type="ARBA" id="ARBA00023033"/>
    </source>
</evidence>
<dbReference type="OrthoDB" id="1470350at2759"/>
<keyword evidence="5 9" id="KW-0560">Oxidoreductase</keyword>
<evidence type="ECO:0000256" key="1">
    <source>
        <dbReference type="ARBA" id="ARBA00001971"/>
    </source>
</evidence>
<evidence type="ECO:0000256" key="8">
    <source>
        <dbReference type="PIRSR" id="PIRSR602401-1"/>
    </source>
</evidence>
<evidence type="ECO:0000256" key="9">
    <source>
        <dbReference type="RuleBase" id="RU000461"/>
    </source>
</evidence>
<dbReference type="PRINTS" id="PR00385">
    <property type="entry name" value="P450"/>
</dbReference>
<dbReference type="GO" id="GO:0004497">
    <property type="term" value="F:monooxygenase activity"/>
    <property type="evidence" value="ECO:0007669"/>
    <property type="project" value="UniProtKB-KW"/>
</dbReference>
<evidence type="ECO:0000313" key="10">
    <source>
        <dbReference type="EMBL" id="KAF9520996.1"/>
    </source>
</evidence>
<dbReference type="InterPro" id="IPR002401">
    <property type="entry name" value="Cyt_P450_E_grp-I"/>
</dbReference>
<keyword evidence="4 8" id="KW-0479">Metal-binding</keyword>
<accession>A0A9P6BDN2</accession>
<dbReference type="SUPFAM" id="SSF48264">
    <property type="entry name" value="Cytochrome P450"/>
    <property type="match status" value="1"/>
</dbReference>
<comment type="caution">
    <text evidence="10">The sequence shown here is derived from an EMBL/GenBank/DDBJ whole genome shotgun (WGS) entry which is preliminary data.</text>
</comment>
<dbReference type="EMBL" id="MU128909">
    <property type="protein sequence ID" value="KAF9520996.1"/>
    <property type="molecule type" value="Genomic_DNA"/>
</dbReference>